<evidence type="ECO:0000313" key="3">
    <source>
        <dbReference type="Proteomes" id="UP000494125"/>
    </source>
</evidence>
<feature type="domain" description="ABM" evidence="1">
    <location>
        <begin position="35"/>
        <end position="124"/>
    </location>
</feature>
<dbReference type="AlphaFoldDB" id="A0A6P2R6Q8"/>
<dbReference type="GO" id="GO:0004497">
    <property type="term" value="F:monooxygenase activity"/>
    <property type="evidence" value="ECO:0007669"/>
    <property type="project" value="UniProtKB-KW"/>
</dbReference>
<dbReference type="InterPro" id="IPR007138">
    <property type="entry name" value="ABM_dom"/>
</dbReference>
<dbReference type="EMBL" id="CABVPN010000052">
    <property type="protein sequence ID" value="VWC28502.1"/>
    <property type="molecule type" value="Genomic_DNA"/>
</dbReference>
<evidence type="ECO:0000259" key="1">
    <source>
        <dbReference type="PROSITE" id="PS51725"/>
    </source>
</evidence>
<organism evidence="2 3">
    <name type="scientific">Burkholderia diffusa</name>
    <dbReference type="NCBI Taxonomy" id="488732"/>
    <lineage>
        <taxon>Bacteria</taxon>
        <taxon>Pseudomonadati</taxon>
        <taxon>Pseudomonadota</taxon>
        <taxon>Betaproteobacteria</taxon>
        <taxon>Burkholderiales</taxon>
        <taxon>Burkholderiaceae</taxon>
        <taxon>Burkholderia</taxon>
        <taxon>Burkholderia cepacia complex</taxon>
    </lineage>
</organism>
<keyword evidence="3" id="KW-1185">Reference proteome</keyword>
<dbReference type="Gene3D" id="3.30.70.100">
    <property type="match status" value="1"/>
</dbReference>
<dbReference type="InterPro" id="IPR011008">
    <property type="entry name" value="Dimeric_a/b-barrel"/>
</dbReference>
<name>A0A6P2R6Q8_9BURK</name>
<dbReference type="PANTHER" id="PTHR33336:SF3">
    <property type="entry name" value="ABM DOMAIN-CONTAINING PROTEIN"/>
    <property type="match status" value="1"/>
</dbReference>
<dbReference type="PANTHER" id="PTHR33336">
    <property type="entry name" value="QUINOL MONOOXYGENASE YGIN-RELATED"/>
    <property type="match status" value="1"/>
</dbReference>
<dbReference type="RefSeq" id="WP_124905899.1">
    <property type="nucleotide sequence ID" value="NZ_CABVPN010000052.1"/>
</dbReference>
<evidence type="ECO:0000313" key="2">
    <source>
        <dbReference type="EMBL" id="VWC28502.1"/>
    </source>
</evidence>
<dbReference type="GeneID" id="93031346"/>
<proteinExistence type="predicted"/>
<gene>
    <name evidence="2" type="ORF">BDI24065_06250</name>
</gene>
<dbReference type="Pfam" id="PF03992">
    <property type="entry name" value="ABM"/>
    <property type="match status" value="1"/>
</dbReference>
<accession>A0A6P2R6Q8</accession>
<keyword evidence="2" id="KW-0560">Oxidoreductase</keyword>
<protein>
    <submittedName>
        <fullName evidence="2">Putative exported monooxygenase</fullName>
    </submittedName>
</protein>
<reference evidence="2 3" key="1">
    <citation type="submission" date="2019-09" db="EMBL/GenBank/DDBJ databases">
        <authorList>
            <person name="Depoorter E."/>
        </authorList>
    </citation>
    <scope>NUCLEOTIDE SEQUENCE [LARGE SCALE GENOMIC DNA]</scope>
    <source>
        <strain evidence="2">LMG 24065</strain>
    </source>
</reference>
<dbReference type="Proteomes" id="UP000494125">
    <property type="component" value="Unassembled WGS sequence"/>
</dbReference>
<dbReference type="SUPFAM" id="SSF54909">
    <property type="entry name" value="Dimeric alpha+beta barrel"/>
    <property type="match status" value="1"/>
</dbReference>
<keyword evidence="2" id="KW-0503">Monooxygenase</keyword>
<dbReference type="InterPro" id="IPR050744">
    <property type="entry name" value="AI-2_Isomerase_LsrG"/>
</dbReference>
<dbReference type="PROSITE" id="PS51725">
    <property type="entry name" value="ABM"/>
    <property type="match status" value="1"/>
</dbReference>
<sequence>MPERRIRLGTWLLAAATLCSPETNVLHAQEPDRTVVRIAELVIDPTQLENYKAIVKEEIDDSVRLEPGVLAIYSVAVKDKPNHLRFFEIYASDEAYRAHIESPHFKKYVALTQRMIQSRTLIETTPVQLSAKAQQPKSVD</sequence>